<dbReference type="GO" id="GO:0006351">
    <property type="term" value="P:DNA-templated transcription"/>
    <property type="evidence" value="ECO:0007669"/>
    <property type="project" value="TreeGrafter"/>
</dbReference>
<reference evidence="7 8" key="1">
    <citation type="journal article" date="2018" name="Int. J. Syst. Evol. Microbiol.">
        <title>Mesosutterella multiformis gen. nov., sp. nov., a member of the family Sutterellaceae and Sutterella megalosphaeroides sp. nov., isolated from human faeces.</title>
        <authorList>
            <person name="Sakamoto M."/>
            <person name="Ikeyama N."/>
            <person name="Kunihiro T."/>
            <person name="Iino T."/>
            <person name="Yuki M."/>
            <person name="Ohkuma M."/>
        </authorList>
    </citation>
    <scope>NUCLEOTIDE SEQUENCE [LARGE SCALE GENOMIC DNA]</scope>
    <source>
        <strain evidence="7 8">6FBBBH3</strain>
    </source>
</reference>
<dbReference type="PANTHER" id="PTHR30537:SF5">
    <property type="entry name" value="HTH-TYPE TRANSCRIPTIONAL ACTIVATOR TTDR-RELATED"/>
    <property type="match status" value="1"/>
</dbReference>
<dbReference type="Pfam" id="PF03466">
    <property type="entry name" value="LysR_substrate"/>
    <property type="match status" value="2"/>
</dbReference>
<dbReference type="InterPro" id="IPR000847">
    <property type="entry name" value="LysR_HTH_N"/>
</dbReference>
<evidence type="ECO:0000256" key="2">
    <source>
        <dbReference type="ARBA" id="ARBA00023015"/>
    </source>
</evidence>
<dbReference type="Gene3D" id="3.40.190.290">
    <property type="match status" value="1"/>
</dbReference>
<dbReference type="GO" id="GO:0043565">
    <property type="term" value="F:sequence-specific DNA binding"/>
    <property type="evidence" value="ECO:0007669"/>
    <property type="project" value="TreeGrafter"/>
</dbReference>
<sequence>MSRQLFECLEALGAVAETGSLTRAAETLGISVSQASRRIKNLSDEWDVALLERAGTATILTPEAARLLEEVAPVMRAFDNLERRFQRTRADEVSVEAPSAVASVVLAPLGAAFSELGLRLQLRATDRPNRTPEGELDFSIVLQPEPPVERVIATRLGTMPLVCAASPDYLERNGDITHPDDLSTHAVLTALLERRPTFEPVSKDPKDLKDPADSDRPDLSVEAARALGRVPETLLTSDLSTHDALLNAALSGAGVAVGLPRCLAHAALRRGDLVEVLRDWRMPAPVAWLLRAPQRYPSPRIQTVVTLCRRQWSETPGLAVEKRPVL</sequence>
<name>A0A2Z6I8I9_9BURK</name>
<dbReference type="PROSITE" id="PS50931">
    <property type="entry name" value="HTH_LYSR"/>
    <property type="match status" value="1"/>
</dbReference>
<organism evidence="7 8">
    <name type="scientific">Sutterella megalosphaeroides</name>
    <dbReference type="NCBI Taxonomy" id="2494234"/>
    <lineage>
        <taxon>Bacteria</taxon>
        <taxon>Pseudomonadati</taxon>
        <taxon>Pseudomonadota</taxon>
        <taxon>Betaproteobacteria</taxon>
        <taxon>Burkholderiales</taxon>
        <taxon>Sutterellaceae</taxon>
        <taxon>Sutterella</taxon>
    </lineage>
</organism>
<dbReference type="RefSeq" id="WP_120176452.1">
    <property type="nucleotide sequence ID" value="NZ_AP018786.1"/>
</dbReference>
<dbReference type="PANTHER" id="PTHR30537">
    <property type="entry name" value="HTH-TYPE TRANSCRIPTIONAL REGULATOR"/>
    <property type="match status" value="1"/>
</dbReference>
<dbReference type="InterPro" id="IPR005119">
    <property type="entry name" value="LysR_subst-bd"/>
</dbReference>
<dbReference type="InterPro" id="IPR036390">
    <property type="entry name" value="WH_DNA-bd_sf"/>
</dbReference>
<feature type="region of interest" description="Disordered" evidence="5">
    <location>
        <begin position="199"/>
        <end position="218"/>
    </location>
</feature>
<comment type="similarity">
    <text evidence="1">Belongs to the LysR transcriptional regulatory family.</text>
</comment>
<dbReference type="Proteomes" id="UP000271003">
    <property type="component" value="Chromosome"/>
</dbReference>
<dbReference type="SUPFAM" id="SSF53850">
    <property type="entry name" value="Periplasmic binding protein-like II"/>
    <property type="match status" value="1"/>
</dbReference>
<evidence type="ECO:0000313" key="8">
    <source>
        <dbReference type="Proteomes" id="UP000271003"/>
    </source>
</evidence>
<dbReference type="KEGG" id="sutt:SUTMEG_06660"/>
<evidence type="ECO:0000256" key="5">
    <source>
        <dbReference type="SAM" id="MobiDB-lite"/>
    </source>
</evidence>
<evidence type="ECO:0000256" key="3">
    <source>
        <dbReference type="ARBA" id="ARBA00023125"/>
    </source>
</evidence>
<dbReference type="InterPro" id="IPR036388">
    <property type="entry name" value="WH-like_DNA-bd_sf"/>
</dbReference>
<protein>
    <submittedName>
        <fullName evidence="7">LysR family transcriptional regulator</fullName>
    </submittedName>
</protein>
<dbReference type="AlphaFoldDB" id="A0A2Z6I8I9"/>
<feature type="domain" description="HTH lysR-type" evidence="6">
    <location>
        <begin position="4"/>
        <end position="61"/>
    </location>
</feature>
<evidence type="ECO:0000256" key="1">
    <source>
        <dbReference type="ARBA" id="ARBA00009437"/>
    </source>
</evidence>
<keyword evidence="8" id="KW-1185">Reference proteome</keyword>
<dbReference type="GO" id="GO:0003700">
    <property type="term" value="F:DNA-binding transcription factor activity"/>
    <property type="evidence" value="ECO:0007669"/>
    <property type="project" value="InterPro"/>
</dbReference>
<dbReference type="InterPro" id="IPR058163">
    <property type="entry name" value="LysR-type_TF_proteobact-type"/>
</dbReference>
<dbReference type="Gene3D" id="1.10.10.10">
    <property type="entry name" value="Winged helix-like DNA-binding domain superfamily/Winged helix DNA-binding domain"/>
    <property type="match status" value="1"/>
</dbReference>
<dbReference type="EMBL" id="AP018786">
    <property type="protein sequence ID" value="BBF22775.1"/>
    <property type="molecule type" value="Genomic_DNA"/>
</dbReference>
<proteinExistence type="inferred from homology"/>
<dbReference type="OrthoDB" id="9076738at2"/>
<keyword evidence="2" id="KW-0805">Transcription regulation</keyword>
<evidence type="ECO:0000313" key="7">
    <source>
        <dbReference type="EMBL" id="BBF22775.1"/>
    </source>
</evidence>
<evidence type="ECO:0000256" key="4">
    <source>
        <dbReference type="ARBA" id="ARBA00023163"/>
    </source>
</evidence>
<gene>
    <name evidence="7" type="ORF">SUTMEG_06660</name>
</gene>
<evidence type="ECO:0000259" key="6">
    <source>
        <dbReference type="PROSITE" id="PS50931"/>
    </source>
</evidence>
<dbReference type="Pfam" id="PF00126">
    <property type="entry name" value="HTH_1"/>
    <property type="match status" value="1"/>
</dbReference>
<keyword evidence="3" id="KW-0238">DNA-binding</keyword>
<accession>A0A2Z6I8I9</accession>
<keyword evidence="4" id="KW-0804">Transcription</keyword>
<dbReference type="SUPFAM" id="SSF46785">
    <property type="entry name" value="Winged helix' DNA-binding domain"/>
    <property type="match status" value="1"/>
</dbReference>